<evidence type="ECO:0000313" key="3">
    <source>
        <dbReference type="Proteomes" id="UP000683360"/>
    </source>
</evidence>
<dbReference type="Gene3D" id="3.10.100.10">
    <property type="entry name" value="Mannose-Binding Protein A, subunit A"/>
    <property type="match status" value="1"/>
</dbReference>
<comment type="caution">
    <text evidence="2">The sequence shown here is derived from an EMBL/GenBank/DDBJ whole genome shotgun (WGS) entry which is preliminary data.</text>
</comment>
<protein>
    <submittedName>
        <fullName evidence="2">LAYN</fullName>
    </submittedName>
</protein>
<evidence type="ECO:0000259" key="1">
    <source>
        <dbReference type="PROSITE" id="PS50041"/>
    </source>
</evidence>
<sequence length="184" mass="21005">MMCSSQEKCRVASFSEQTSTCRLDTTDNCCVATDIDVGWSTIARSCSKDACQLSEGYEFIEEDCYCMKYYDEKLEYDSASTVCRQDGGQLLKIIINSQSKQTMVESVLNDLFCVSVAVTVQGTRKTSTSPWLFDDGTAMNYFNWKVNEPCNDIIEFYIYLNPAVNWQWNDIDKKGKSFLCEIRV</sequence>
<organism evidence="2 3">
    <name type="scientific">Mytilus edulis</name>
    <name type="common">Blue mussel</name>
    <dbReference type="NCBI Taxonomy" id="6550"/>
    <lineage>
        <taxon>Eukaryota</taxon>
        <taxon>Metazoa</taxon>
        <taxon>Spiralia</taxon>
        <taxon>Lophotrochozoa</taxon>
        <taxon>Mollusca</taxon>
        <taxon>Bivalvia</taxon>
        <taxon>Autobranchia</taxon>
        <taxon>Pteriomorphia</taxon>
        <taxon>Mytilida</taxon>
        <taxon>Mytiloidea</taxon>
        <taxon>Mytilidae</taxon>
        <taxon>Mytilinae</taxon>
        <taxon>Mytilus</taxon>
    </lineage>
</organism>
<dbReference type="OrthoDB" id="6113286at2759"/>
<dbReference type="AlphaFoldDB" id="A0A8S3VE18"/>
<dbReference type="PROSITE" id="PS50041">
    <property type="entry name" value="C_TYPE_LECTIN_2"/>
    <property type="match status" value="1"/>
</dbReference>
<accession>A0A8S3VE18</accession>
<dbReference type="EMBL" id="CAJPWZ010003286">
    <property type="protein sequence ID" value="CAG2255846.1"/>
    <property type="molecule type" value="Genomic_DNA"/>
</dbReference>
<name>A0A8S3VE18_MYTED</name>
<dbReference type="InterPro" id="IPR001304">
    <property type="entry name" value="C-type_lectin-like"/>
</dbReference>
<dbReference type="SUPFAM" id="SSF56436">
    <property type="entry name" value="C-type lectin-like"/>
    <property type="match status" value="1"/>
</dbReference>
<reference evidence="2" key="1">
    <citation type="submission" date="2021-03" db="EMBL/GenBank/DDBJ databases">
        <authorList>
            <person name="Bekaert M."/>
        </authorList>
    </citation>
    <scope>NUCLEOTIDE SEQUENCE</scope>
</reference>
<evidence type="ECO:0000313" key="2">
    <source>
        <dbReference type="EMBL" id="CAG2255846.1"/>
    </source>
</evidence>
<dbReference type="Proteomes" id="UP000683360">
    <property type="component" value="Unassembled WGS sequence"/>
</dbReference>
<keyword evidence="3" id="KW-1185">Reference proteome</keyword>
<gene>
    <name evidence="2" type="ORF">MEDL_67191</name>
</gene>
<proteinExistence type="predicted"/>
<dbReference type="SMART" id="SM00034">
    <property type="entry name" value="CLECT"/>
    <property type="match status" value="1"/>
</dbReference>
<dbReference type="InterPro" id="IPR016186">
    <property type="entry name" value="C-type_lectin-like/link_sf"/>
</dbReference>
<feature type="domain" description="C-type lectin" evidence="1">
    <location>
        <begin position="62"/>
        <end position="170"/>
    </location>
</feature>
<dbReference type="InterPro" id="IPR016187">
    <property type="entry name" value="CTDL_fold"/>
</dbReference>
<dbReference type="CDD" id="cd00037">
    <property type="entry name" value="CLECT"/>
    <property type="match status" value="1"/>
</dbReference>